<dbReference type="PANTHER" id="PTHR12526">
    <property type="entry name" value="GLYCOSYLTRANSFERASE"/>
    <property type="match status" value="1"/>
</dbReference>
<dbReference type="Pfam" id="PF13439">
    <property type="entry name" value="Glyco_transf_4"/>
    <property type="match status" value="1"/>
</dbReference>
<proteinExistence type="predicted"/>
<comment type="caution">
    <text evidence="3">The sequence shown here is derived from an EMBL/GenBank/DDBJ whole genome shotgun (WGS) entry which is preliminary data.</text>
</comment>
<dbReference type="SUPFAM" id="SSF53756">
    <property type="entry name" value="UDP-Glycosyltransferase/glycogen phosphorylase"/>
    <property type="match status" value="1"/>
</dbReference>
<reference evidence="3 4" key="1">
    <citation type="submission" date="2014-02" db="EMBL/GenBank/DDBJ databases">
        <authorList>
            <person name="Sears C."/>
            <person name="Carroll K."/>
            <person name="Sack B.R."/>
            <person name="Qadri F."/>
            <person name="Myers L.L."/>
            <person name="Chung G.-T."/>
            <person name="Escheverria P."/>
            <person name="Fraser C.M."/>
            <person name="Sadzewicz L."/>
            <person name="Shefchek K.A."/>
            <person name="Tallon L."/>
            <person name="Das S.P."/>
            <person name="Daugherty S."/>
            <person name="Mongodin E.F."/>
        </authorList>
    </citation>
    <scope>NUCLEOTIDE SEQUENCE [LARGE SCALE GENOMIC DNA]</scope>
    <source>
        <strain evidence="3 4">3976T8</strain>
    </source>
</reference>
<accession>A0A016EB48</accession>
<sequence length="351" mass="40952">MKILHVISSLEVGGAQRLLSDLLPLVAKENLVSLLVFKNTDTIFEQYIKEKGIIINSLNVNCIYNPWIFVRLFFIVRKFDIIHIHLFPSLYWGALVQKFTRCRFFYTEHSTSNKRRNKKYLRFIEQKVYRSYDKIISISNQTEINLLQWLDLNKISKFIVVENGIDLQKFRKSYESILPKTSINLLMISRFTKAKDHSTIISAMELLRDDIHLYLVGDGETRNVNESLVKEKHLESRVHFLGNRNDIPQLISSCLIGIQSSHWEGFGLTAVEFMAAGKPIVASDVEGLRQVVENAGLLFKHGDRYDFVYKINLLLNSEDYYHKISCKCFQRSKLYDINITAMKYNMLYSNK</sequence>
<dbReference type="Pfam" id="PF00534">
    <property type="entry name" value="Glycos_transf_1"/>
    <property type="match status" value="1"/>
</dbReference>
<dbReference type="Proteomes" id="UP000020938">
    <property type="component" value="Unassembled WGS sequence"/>
</dbReference>
<dbReference type="GO" id="GO:0016757">
    <property type="term" value="F:glycosyltransferase activity"/>
    <property type="evidence" value="ECO:0007669"/>
    <property type="project" value="InterPro"/>
</dbReference>
<feature type="domain" description="Glycosyltransferase subfamily 4-like N-terminal" evidence="2">
    <location>
        <begin position="12"/>
        <end position="168"/>
    </location>
</feature>
<dbReference type="InterPro" id="IPR028098">
    <property type="entry name" value="Glyco_trans_4-like_N"/>
</dbReference>
<organism evidence="3 4">
    <name type="scientific">Bacteroides fragilis str. 3976T8</name>
    <dbReference type="NCBI Taxonomy" id="1339314"/>
    <lineage>
        <taxon>Bacteria</taxon>
        <taxon>Pseudomonadati</taxon>
        <taxon>Bacteroidota</taxon>
        <taxon>Bacteroidia</taxon>
        <taxon>Bacteroidales</taxon>
        <taxon>Bacteroidaceae</taxon>
        <taxon>Bacteroides</taxon>
    </lineage>
</organism>
<dbReference type="PANTHER" id="PTHR12526:SF630">
    <property type="entry name" value="GLYCOSYLTRANSFERASE"/>
    <property type="match status" value="1"/>
</dbReference>
<dbReference type="RefSeq" id="WP_005801163.1">
    <property type="nucleotide sequence ID" value="NZ_JGDS01000041.1"/>
</dbReference>
<name>A0A016EB48_BACFG</name>
<protein>
    <submittedName>
        <fullName evidence="3">Glycosyl transferases group 1 family protein</fullName>
    </submittedName>
</protein>
<evidence type="ECO:0000259" key="2">
    <source>
        <dbReference type="Pfam" id="PF13439"/>
    </source>
</evidence>
<dbReference type="EMBL" id="JGDS01000041">
    <property type="protein sequence ID" value="EXZ74321.1"/>
    <property type="molecule type" value="Genomic_DNA"/>
</dbReference>
<feature type="domain" description="Glycosyl transferase family 1" evidence="1">
    <location>
        <begin position="177"/>
        <end position="325"/>
    </location>
</feature>
<dbReference type="AlphaFoldDB" id="A0A016EB48"/>
<dbReference type="InterPro" id="IPR001296">
    <property type="entry name" value="Glyco_trans_1"/>
</dbReference>
<dbReference type="Gene3D" id="3.40.50.2000">
    <property type="entry name" value="Glycogen Phosphorylase B"/>
    <property type="match status" value="2"/>
</dbReference>
<evidence type="ECO:0000313" key="3">
    <source>
        <dbReference type="EMBL" id="EXZ74321.1"/>
    </source>
</evidence>
<keyword evidence="3" id="KW-0808">Transferase</keyword>
<evidence type="ECO:0000259" key="1">
    <source>
        <dbReference type="Pfam" id="PF00534"/>
    </source>
</evidence>
<gene>
    <name evidence="3" type="ORF">M123_1207</name>
</gene>
<evidence type="ECO:0000313" key="4">
    <source>
        <dbReference type="Proteomes" id="UP000020938"/>
    </source>
</evidence>
<dbReference type="PATRIC" id="fig|1339314.3.peg.1430"/>